<feature type="region of interest" description="Disordered" evidence="1">
    <location>
        <begin position="59"/>
        <end position="121"/>
    </location>
</feature>
<feature type="compositionally biased region" description="Basic and acidic residues" evidence="1">
    <location>
        <begin position="71"/>
        <end position="85"/>
    </location>
</feature>
<dbReference type="EMBL" id="MLFT02000010">
    <property type="protein sequence ID" value="PHT36572.1"/>
    <property type="molecule type" value="Genomic_DNA"/>
</dbReference>
<proteinExistence type="predicted"/>
<feature type="compositionally biased region" description="Basic and acidic residues" evidence="1">
    <location>
        <begin position="426"/>
        <end position="440"/>
    </location>
</feature>
<name>A0A2G2VUD9_CAPBA</name>
<dbReference type="Proteomes" id="UP000224567">
    <property type="component" value="Unassembled WGS sequence"/>
</dbReference>
<dbReference type="STRING" id="33114.A0A2G2VUD9"/>
<comment type="caution">
    <text evidence="2">The sequence shown here is derived from an EMBL/GenBank/DDBJ whole genome shotgun (WGS) entry which is preliminary data.</text>
</comment>
<reference evidence="3" key="2">
    <citation type="journal article" date="2017" name="J. Anim. Genet.">
        <title>Multiple reference genome sequences of hot pepper reveal the massive evolution of plant disease resistance genes by retroduplication.</title>
        <authorList>
            <person name="Kim S."/>
            <person name="Park J."/>
            <person name="Yeom S.-I."/>
            <person name="Kim Y.-M."/>
            <person name="Seo E."/>
            <person name="Kim K.-T."/>
            <person name="Kim M.-S."/>
            <person name="Lee J.M."/>
            <person name="Cheong K."/>
            <person name="Shin H.-S."/>
            <person name="Kim S.-B."/>
            <person name="Han K."/>
            <person name="Lee J."/>
            <person name="Park M."/>
            <person name="Lee H.-A."/>
            <person name="Lee H.-Y."/>
            <person name="Lee Y."/>
            <person name="Oh S."/>
            <person name="Lee J.H."/>
            <person name="Choi E."/>
            <person name="Choi E."/>
            <person name="Lee S.E."/>
            <person name="Jeon J."/>
            <person name="Kim H."/>
            <person name="Choi G."/>
            <person name="Song H."/>
            <person name="Lee J."/>
            <person name="Lee S.-C."/>
            <person name="Kwon J.-K."/>
            <person name="Lee H.-Y."/>
            <person name="Koo N."/>
            <person name="Hong Y."/>
            <person name="Kim R.W."/>
            <person name="Kang W.-H."/>
            <person name="Huh J.H."/>
            <person name="Kang B.-C."/>
            <person name="Yang T.-J."/>
            <person name="Lee Y.-H."/>
            <person name="Bennetzen J.L."/>
            <person name="Choi D."/>
        </authorList>
    </citation>
    <scope>NUCLEOTIDE SEQUENCE [LARGE SCALE GENOMIC DNA]</scope>
    <source>
        <strain evidence="3">cv. PBC81</strain>
    </source>
</reference>
<organism evidence="2 3">
    <name type="scientific">Capsicum baccatum</name>
    <name type="common">Peruvian pepper</name>
    <dbReference type="NCBI Taxonomy" id="33114"/>
    <lineage>
        <taxon>Eukaryota</taxon>
        <taxon>Viridiplantae</taxon>
        <taxon>Streptophyta</taxon>
        <taxon>Embryophyta</taxon>
        <taxon>Tracheophyta</taxon>
        <taxon>Spermatophyta</taxon>
        <taxon>Magnoliopsida</taxon>
        <taxon>eudicotyledons</taxon>
        <taxon>Gunneridae</taxon>
        <taxon>Pentapetalae</taxon>
        <taxon>asterids</taxon>
        <taxon>lamiids</taxon>
        <taxon>Solanales</taxon>
        <taxon>Solanaceae</taxon>
        <taxon>Solanoideae</taxon>
        <taxon>Capsiceae</taxon>
        <taxon>Capsicum</taxon>
    </lineage>
</organism>
<evidence type="ECO:0000256" key="1">
    <source>
        <dbReference type="SAM" id="MobiDB-lite"/>
    </source>
</evidence>
<evidence type="ECO:0000313" key="3">
    <source>
        <dbReference type="Proteomes" id="UP000224567"/>
    </source>
</evidence>
<protein>
    <submittedName>
        <fullName evidence="2">Uncharacterized protein</fullName>
    </submittedName>
</protein>
<evidence type="ECO:0000313" key="2">
    <source>
        <dbReference type="EMBL" id="PHT36572.1"/>
    </source>
</evidence>
<feature type="region of interest" description="Disordered" evidence="1">
    <location>
        <begin position="404"/>
        <end position="440"/>
    </location>
</feature>
<dbReference type="OrthoDB" id="1264279at2759"/>
<reference evidence="2 3" key="1">
    <citation type="journal article" date="2017" name="Genome Biol.">
        <title>New reference genome sequences of hot pepper reveal the massive evolution of plant disease-resistance genes by retroduplication.</title>
        <authorList>
            <person name="Kim S."/>
            <person name="Park J."/>
            <person name="Yeom S.I."/>
            <person name="Kim Y.M."/>
            <person name="Seo E."/>
            <person name="Kim K.T."/>
            <person name="Kim M.S."/>
            <person name="Lee J.M."/>
            <person name="Cheong K."/>
            <person name="Shin H.S."/>
            <person name="Kim S.B."/>
            <person name="Han K."/>
            <person name="Lee J."/>
            <person name="Park M."/>
            <person name="Lee H.A."/>
            <person name="Lee H.Y."/>
            <person name="Lee Y."/>
            <person name="Oh S."/>
            <person name="Lee J.H."/>
            <person name="Choi E."/>
            <person name="Choi E."/>
            <person name="Lee S.E."/>
            <person name="Jeon J."/>
            <person name="Kim H."/>
            <person name="Choi G."/>
            <person name="Song H."/>
            <person name="Lee J."/>
            <person name="Lee S.C."/>
            <person name="Kwon J.K."/>
            <person name="Lee H.Y."/>
            <person name="Koo N."/>
            <person name="Hong Y."/>
            <person name="Kim R.W."/>
            <person name="Kang W.H."/>
            <person name="Huh J.H."/>
            <person name="Kang B.C."/>
            <person name="Yang T.J."/>
            <person name="Lee Y.H."/>
            <person name="Bennetzen J.L."/>
            <person name="Choi D."/>
        </authorList>
    </citation>
    <scope>NUCLEOTIDE SEQUENCE [LARGE SCALE GENOMIC DNA]</scope>
    <source>
        <strain evidence="3">cv. PBC81</strain>
    </source>
</reference>
<keyword evidence="3" id="KW-1185">Reference proteome</keyword>
<feature type="compositionally biased region" description="Basic and acidic residues" evidence="1">
    <location>
        <begin position="103"/>
        <end position="115"/>
    </location>
</feature>
<sequence length="440" mass="49004">MTSGYSCGKWRKLGIVGYLLNQSSDKMSIMTTGGEAKLRRELRFLLASFLAFCSSSTSQVALGPPLAHPRPILDGRNGERGKEKQGSNNELSRARTRGYSNSGEREDVIQLERSERAKRKARPIGRGRVIEGTQTFDLFSMAGGFPSFSVYSEGDNGEAPNMFYPQPPSVISNLNSIFLFTSTLRATTSCPLYRLGKGVVERIERTPNRSSRIAPVRWFPRGARQCNTIEEFAPPRKILESKSTTTTICGPFSFSSLPGKEDQKKVVCFSPGRMATYVVVDLPTRMPSWLKSPFNTSKDTGSKETYAKDVFFSALSSPKAKGETASLSFDSSFGFLRIAVAGEKPIFFSLRMREKVRGKNTFSLYEIRKWRTHSIRWVHRIKRKAALSWQSFRWQDTLGLVGASERNESKPKTDQGSLPAKPIGEGLKDGTSKVDRAPVV</sequence>
<dbReference type="AlphaFoldDB" id="A0A2G2VUD9"/>
<accession>A0A2G2VUD9</accession>
<gene>
    <name evidence="2" type="ORF">CQW23_24272</name>
</gene>